<evidence type="ECO:0000256" key="1">
    <source>
        <dbReference type="SAM" id="Phobius"/>
    </source>
</evidence>
<protein>
    <submittedName>
        <fullName evidence="2">Uncharacterized protein</fullName>
    </submittedName>
</protein>
<evidence type="ECO:0000313" key="2">
    <source>
        <dbReference type="EMBL" id="QOY91662.1"/>
    </source>
</evidence>
<keyword evidence="1" id="KW-0472">Membrane</keyword>
<feature type="transmembrane region" description="Helical" evidence="1">
    <location>
        <begin position="168"/>
        <end position="188"/>
    </location>
</feature>
<dbReference type="AlphaFoldDB" id="A0A7S7NXN5"/>
<dbReference type="Proteomes" id="UP000593892">
    <property type="component" value="Chromosome"/>
</dbReference>
<sequence length="261" mass="29145">MVKILPIEQFFWYANLILKVVLLWKLFAIGLAPRYKALCIAMILATARTLVLLPLKVNSLPYAYVYLLSQPLLLLAYLFVALEIYGQVFEAYQGISFLGRGFVVAVFAVSITASLWIHVTEFGVQSSPQKILSLYLAGESALYVMLLGFLAALGLFLFWYPGPLRKNLLHYIFVFSVFFAASSVGIYMGRKSPGGMGARLGSTLRMGIDTACLGCWVFLFRREWEEKSTGVVFAVSSAHQVQVLQRLESMNRAILSVRKSA</sequence>
<keyword evidence="3" id="KW-1185">Reference proteome</keyword>
<dbReference type="EMBL" id="CP063849">
    <property type="protein sequence ID" value="QOY91662.1"/>
    <property type="molecule type" value="Genomic_DNA"/>
</dbReference>
<feature type="transmembrane region" description="Helical" evidence="1">
    <location>
        <begin position="200"/>
        <end position="220"/>
    </location>
</feature>
<feature type="transmembrane region" description="Helical" evidence="1">
    <location>
        <begin position="12"/>
        <end position="31"/>
    </location>
</feature>
<dbReference type="KEGG" id="pfer:IRI77_17470"/>
<dbReference type="RefSeq" id="WP_194453316.1">
    <property type="nucleotide sequence ID" value="NZ_CP063849.1"/>
</dbReference>
<name>A0A7S7NXN5_PALFE</name>
<feature type="transmembrane region" description="Helical" evidence="1">
    <location>
        <begin position="97"/>
        <end position="120"/>
    </location>
</feature>
<feature type="transmembrane region" description="Helical" evidence="1">
    <location>
        <begin position="38"/>
        <end position="57"/>
    </location>
</feature>
<keyword evidence="1" id="KW-0812">Transmembrane</keyword>
<keyword evidence="1" id="KW-1133">Transmembrane helix</keyword>
<gene>
    <name evidence="2" type="ORF">IRI77_17470</name>
</gene>
<reference evidence="2 3" key="1">
    <citation type="submission" date="2020-10" db="EMBL/GenBank/DDBJ databases">
        <title>Complete genome sequence of Paludibaculum fermentans P105T, a facultatively anaerobic acidobacterium capable of dissimilatory Fe(III) reduction.</title>
        <authorList>
            <person name="Dedysh S.N."/>
            <person name="Beletsky A.V."/>
            <person name="Kulichevskaya I.S."/>
            <person name="Mardanov A.V."/>
            <person name="Ravin N.V."/>
        </authorList>
    </citation>
    <scope>NUCLEOTIDE SEQUENCE [LARGE SCALE GENOMIC DNA]</scope>
    <source>
        <strain evidence="2 3">P105</strain>
    </source>
</reference>
<organism evidence="2 3">
    <name type="scientific">Paludibaculum fermentans</name>
    <dbReference type="NCBI Taxonomy" id="1473598"/>
    <lineage>
        <taxon>Bacteria</taxon>
        <taxon>Pseudomonadati</taxon>
        <taxon>Acidobacteriota</taxon>
        <taxon>Terriglobia</taxon>
        <taxon>Bryobacterales</taxon>
        <taxon>Bryobacteraceae</taxon>
        <taxon>Paludibaculum</taxon>
    </lineage>
</organism>
<feature type="transmembrane region" description="Helical" evidence="1">
    <location>
        <begin position="140"/>
        <end position="161"/>
    </location>
</feature>
<proteinExistence type="predicted"/>
<evidence type="ECO:0000313" key="3">
    <source>
        <dbReference type="Proteomes" id="UP000593892"/>
    </source>
</evidence>
<feature type="transmembrane region" description="Helical" evidence="1">
    <location>
        <begin position="63"/>
        <end position="85"/>
    </location>
</feature>
<accession>A0A7S7NXN5</accession>